<dbReference type="Proteomes" id="UP000646911">
    <property type="component" value="Unassembled WGS sequence"/>
</dbReference>
<sequence>MKKITIKLDLIIVAISTVLFAGFGVIDAVFRSYVNASWLQHAAAFACFGFMIGAIIAFDSELGERRKNRPFLRTLLSFAAGLGFGWVLDFPADGIVLSGLVASMLGYAGLSWAKYF</sequence>
<gene>
    <name evidence="2" type="ORF">H8L47_29115</name>
</gene>
<dbReference type="RefSeq" id="WP_186957326.1">
    <property type="nucleotide sequence ID" value="NZ_JACOFX010000054.1"/>
</dbReference>
<keyword evidence="3" id="KW-1185">Reference proteome</keyword>
<proteinExistence type="predicted"/>
<evidence type="ECO:0000313" key="2">
    <source>
        <dbReference type="EMBL" id="MBC3911626.1"/>
    </source>
</evidence>
<comment type="caution">
    <text evidence="2">The sequence shown here is derived from an EMBL/GenBank/DDBJ whole genome shotgun (WGS) entry which is preliminary data.</text>
</comment>
<feature type="transmembrane region" description="Helical" evidence="1">
    <location>
        <begin position="38"/>
        <end position="58"/>
    </location>
</feature>
<accession>A0ABR6ZJQ5</accession>
<reference evidence="2 3" key="1">
    <citation type="submission" date="2020-08" db="EMBL/GenBank/DDBJ databases">
        <title>Novel species isolated from subtropical streams in China.</title>
        <authorList>
            <person name="Lu H."/>
        </authorList>
    </citation>
    <scope>NUCLEOTIDE SEQUENCE [LARGE SCALE GENOMIC DNA]</scope>
    <source>
        <strain evidence="2 3">NL8W</strain>
    </source>
</reference>
<feature type="transmembrane region" description="Helical" evidence="1">
    <location>
        <begin position="94"/>
        <end position="113"/>
    </location>
</feature>
<evidence type="ECO:0000313" key="3">
    <source>
        <dbReference type="Proteomes" id="UP000646911"/>
    </source>
</evidence>
<feature type="transmembrane region" description="Helical" evidence="1">
    <location>
        <begin position="7"/>
        <end position="26"/>
    </location>
</feature>
<organism evidence="2 3">
    <name type="scientific">Undibacterium umbellatum</name>
    <dbReference type="NCBI Taxonomy" id="2762300"/>
    <lineage>
        <taxon>Bacteria</taxon>
        <taxon>Pseudomonadati</taxon>
        <taxon>Pseudomonadota</taxon>
        <taxon>Betaproteobacteria</taxon>
        <taxon>Burkholderiales</taxon>
        <taxon>Oxalobacteraceae</taxon>
        <taxon>Undibacterium</taxon>
    </lineage>
</organism>
<keyword evidence="1" id="KW-0812">Transmembrane</keyword>
<name>A0ABR6ZJQ5_9BURK</name>
<keyword evidence="1" id="KW-0472">Membrane</keyword>
<evidence type="ECO:0000256" key="1">
    <source>
        <dbReference type="SAM" id="Phobius"/>
    </source>
</evidence>
<feature type="transmembrane region" description="Helical" evidence="1">
    <location>
        <begin position="70"/>
        <end position="88"/>
    </location>
</feature>
<dbReference type="EMBL" id="JACOFX010000054">
    <property type="protein sequence ID" value="MBC3911626.1"/>
    <property type="molecule type" value="Genomic_DNA"/>
</dbReference>
<keyword evidence="1" id="KW-1133">Transmembrane helix</keyword>
<protein>
    <submittedName>
        <fullName evidence="2">Uncharacterized protein</fullName>
    </submittedName>
</protein>